<protein>
    <recommendedName>
        <fullName evidence="7">RGS domain-containing protein</fullName>
    </recommendedName>
</protein>
<evidence type="ECO:0008006" key="7">
    <source>
        <dbReference type="Google" id="ProtNLM"/>
    </source>
</evidence>
<dbReference type="SUPFAM" id="SSF48097">
    <property type="entry name" value="Regulator of G-protein signaling, RGS"/>
    <property type="match status" value="1"/>
</dbReference>
<dbReference type="AlphaFoldDB" id="A0A7H8QPS2"/>
<feature type="region of interest" description="Disordered" evidence="2">
    <location>
        <begin position="502"/>
        <end position="523"/>
    </location>
</feature>
<dbReference type="Gene3D" id="1.10.10.10">
    <property type="entry name" value="Winged helix-like DNA-binding domain superfamily/Winged helix DNA-binding domain"/>
    <property type="match status" value="1"/>
</dbReference>
<dbReference type="PROSITE" id="PS50132">
    <property type="entry name" value="RGS"/>
    <property type="match status" value="1"/>
</dbReference>
<dbReference type="PANTHER" id="PTHR10845:SF192">
    <property type="entry name" value="DOUBLE HIT, ISOFORM B"/>
    <property type="match status" value="1"/>
</dbReference>
<dbReference type="Pfam" id="PF00610">
    <property type="entry name" value="DEP"/>
    <property type="match status" value="1"/>
</dbReference>
<dbReference type="InterPro" id="IPR036388">
    <property type="entry name" value="WH-like_DNA-bd_sf"/>
</dbReference>
<dbReference type="GO" id="GO:0035556">
    <property type="term" value="P:intracellular signal transduction"/>
    <property type="evidence" value="ECO:0007669"/>
    <property type="project" value="InterPro"/>
</dbReference>
<evidence type="ECO:0000313" key="5">
    <source>
        <dbReference type="EMBL" id="QKX55471.1"/>
    </source>
</evidence>
<dbReference type="GeneID" id="55990072"/>
<dbReference type="KEGG" id="trg:TRUGW13939_02564"/>
<dbReference type="InterPro" id="IPR016137">
    <property type="entry name" value="RGS"/>
</dbReference>
<dbReference type="EMBL" id="CP055899">
    <property type="protein sequence ID" value="QKX55471.1"/>
    <property type="molecule type" value="Genomic_DNA"/>
</dbReference>
<sequence length="523" mass="58032">MVGSLFTMKSTKHQPSTRLMRTTDDSKPFAKDMKELFATLMVSLKLGPNRVRLSKIDHTFTIDEASINLGSLKFTQSARMPDPKNPNRIITTTSTTTFSMGREMARSILVDFMLARLVEPLNGTITHLSKGTVCQMTPKGIATLQIFCNRNGITAPHVVRVLQSPRNRMTLLTLERAIDTDKVLIDRQTIEVIFRRFAGAEGPNVRPTSSESDNNKGDNNNGVTGVKLSRDTRVNGKRYAYTFNGKSALDWLMDCCTVIDDRETTLICEQFIAHGLVALIQHYDKSQFEKSSSTIADVGSSSSQFDSSRYSVYAFTSRGLKVCGWTSGSHKNSEDEKASSVVGVPVCGADVSNKARLDYILADPSLRLLFREFLCASFCEENLSFYCDVSEFINRYTRLQHSKGLEHMPKVQETLAAAYSLYNAFLAPGSPCELNIDHTLRNNLASKMTNISGDEKNFVTHLAEVVNLFELAQGSVFKLMASDSVPKFFRTPKYMAVLQEHELDPADSSSRSSSPSTASKSTV</sequence>
<feature type="region of interest" description="Disordered" evidence="2">
    <location>
        <begin position="1"/>
        <end position="24"/>
    </location>
</feature>
<dbReference type="SUPFAM" id="SSF46785">
    <property type="entry name" value="Winged helix' DNA-binding domain"/>
    <property type="match status" value="1"/>
</dbReference>
<dbReference type="Gene3D" id="1.10.167.10">
    <property type="entry name" value="Regulator of G-protein Signalling 4, domain 2"/>
    <property type="match status" value="1"/>
</dbReference>
<dbReference type="InterPro" id="IPR036305">
    <property type="entry name" value="RGS_sf"/>
</dbReference>
<dbReference type="SMART" id="SM00315">
    <property type="entry name" value="RGS"/>
    <property type="match status" value="1"/>
</dbReference>
<dbReference type="PANTHER" id="PTHR10845">
    <property type="entry name" value="REGULATOR OF G PROTEIN SIGNALING"/>
    <property type="match status" value="1"/>
</dbReference>
<dbReference type="RefSeq" id="XP_035341650.1">
    <property type="nucleotide sequence ID" value="XM_035485757.1"/>
</dbReference>
<dbReference type="Proteomes" id="UP000509510">
    <property type="component" value="Chromosome II"/>
</dbReference>
<feature type="compositionally biased region" description="Low complexity" evidence="2">
    <location>
        <begin position="506"/>
        <end position="523"/>
    </location>
</feature>
<dbReference type="InterPro" id="IPR036390">
    <property type="entry name" value="WH_DNA-bd_sf"/>
</dbReference>
<dbReference type="PROSITE" id="PS50186">
    <property type="entry name" value="DEP"/>
    <property type="match status" value="1"/>
</dbReference>
<feature type="region of interest" description="Disordered" evidence="2">
    <location>
        <begin position="202"/>
        <end position="227"/>
    </location>
</feature>
<gene>
    <name evidence="5" type="ORF">TRUGW13939_02564</name>
</gene>
<dbReference type="InterPro" id="IPR058855">
    <property type="entry name" value="RGS1/SST2-like_Fungal-DR"/>
</dbReference>
<dbReference type="InterPro" id="IPR044926">
    <property type="entry name" value="RGS_subdomain_2"/>
</dbReference>
<dbReference type="SMART" id="SM00049">
    <property type="entry name" value="DEP"/>
    <property type="match status" value="2"/>
</dbReference>
<feature type="domain" description="RGS" evidence="3">
    <location>
        <begin position="356"/>
        <end position="498"/>
    </location>
</feature>
<dbReference type="CDD" id="cd08708">
    <property type="entry name" value="RGS_FLBA"/>
    <property type="match status" value="1"/>
</dbReference>
<dbReference type="GO" id="GO:0009968">
    <property type="term" value="P:negative regulation of signal transduction"/>
    <property type="evidence" value="ECO:0007669"/>
    <property type="project" value="UniProtKB-KW"/>
</dbReference>
<evidence type="ECO:0000256" key="2">
    <source>
        <dbReference type="SAM" id="MobiDB-lite"/>
    </source>
</evidence>
<keyword evidence="6" id="KW-1185">Reference proteome</keyword>
<dbReference type="Pfam" id="PF25889">
    <property type="entry name" value="WHD_Fungal_DR"/>
    <property type="match status" value="1"/>
</dbReference>
<feature type="compositionally biased region" description="Polar residues" evidence="2">
    <location>
        <begin position="206"/>
        <end position="223"/>
    </location>
</feature>
<keyword evidence="1" id="KW-0734">Signal transduction inhibitor</keyword>
<organism evidence="5 6">
    <name type="scientific">Talaromyces rugulosus</name>
    <name type="common">Penicillium rugulosum</name>
    <dbReference type="NCBI Taxonomy" id="121627"/>
    <lineage>
        <taxon>Eukaryota</taxon>
        <taxon>Fungi</taxon>
        <taxon>Dikarya</taxon>
        <taxon>Ascomycota</taxon>
        <taxon>Pezizomycotina</taxon>
        <taxon>Eurotiomycetes</taxon>
        <taxon>Eurotiomycetidae</taxon>
        <taxon>Eurotiales</taxon>
        <taxon>Trichocomaceae</taxon>
        <taxon>Talaromyces</taxon>
        <taxon>Talaromyces sect. Islandici</taxon>
    </lineage>
</organism>
<dbReference type="InterPro" id="IPR000591">
    <property type="entry name" value="DEP_dom"/>
</dbReference>
<dbReference type="OrthoDB" id="196547at2759"/>
<proteinExistence type="predicted"/>
<evidence type="ECO:0000259" key="4">
    <source>
        <dbReference type="PROSITE" id="PS50186"/>
    </source>
</evidence>
<accession>A0A7H8QPS2</accession>
<dbReference type="Pfam" id="PF00615">
    <property type="entry name" value="RGS"/>
    <property type="match status" value="1"/>
</dbReference>
<evidence type="ECO:0000313" key="6">
    <source>
        <dbReference type="Proteomes" id="UP000509510"/>
    </source>
</evidence>
<dbReference type="PRINTS" id="PR01301">
    <property type="entry name" value="RGSPROTEIN"/>
</dbReference>
<reference evidence="6" key="1">
    <citation type="submission" date="2020-06" db="EMBL/GenBank/DDBJ databases">
        <title>A chromosome-scale genome assembly of Talaromyces rugulosus W13939.</title>
        <authorList>
            <person name="Wang B."/>
            <person name="Guo L."/>
            <person name="Ye K."/>
            <person name="Wang L."/>
        </authorList>
    </citation>
    <scope>NUCLEOTIDE SEQUENCE [LARGE SCALE GENOMIC DNA]</scope>
    <source>
        <strain evidence="6">W13939</strain>
    </source>
</reference>
<evidence type="ECO:0000259" key="3">
    <source>
        <dbReference type="PROSITE" id="PS50132"/>
    </source>
</evidence>
<name>A0A7H8QPS2_TALRU</name>
<evidence type="ECO:0000256" key="1">
    <source>
        <dbReference type="ARBA" id="ARBA00022700"/>
    </source>
</evidence>
<feature type="compositionally biased region" description="Polar residues" evidence="2">
    <location>
        <begin position="7"/>
        <end position="20"/>
    </location>
</feature>
<feature type="domain" description="DEP" evidence="4">
    <location>
        <begin position="222"/>
        <end position="317"/>
    </location>
</feature>